<accession>A0A9N9C268</accession>
<evidence type="ECO:0000313" key="3">
    <source>
        <dbReference type="Proteomes" id="UP000789508"/>
    </source>
</evidence>
<evidence type="ECO:0000256" key="1">
    <source>
        <dbReference type="SAM" id="MobiDB-lite"/>
    </source>
</evidence>
<gene>
    <name evidence="2" type="ORF">ALEPTO_LOCUS7574</name>
</gene>
<dbReference type="OrthoDB" id="2448732at2759"/>
<proteinExistence type="predicted"/>
<feature type="compositionally biased region" description="Polar residues" evidence="1">
    <location>
        <begin position="1"/>
        <end position="20"/>
    </location>
</feature>
<comment type="caution">
    <text evidence="2">The sequence shown here is derived from an EMBL/GenBank/DDBJ whole genome shotgun (WGS) entry which is preliminary data.</text>
</comment>
<reference evidence="2" key="1">
    <citation type="submission" date="2021-06" db="EMBL/GenBank/DDBJ databases">
        <authorList>
            <person name="Kallberg Y."/>
            <person name="Tangrot J."/>
            <person name="Rosling A."/>
        </authorList>
    </citation>
    <scope>NUCLEOTIDE SEQUENCE</scope>
    <source>
        <strain evidence="2">FL130A</strain>
    </source>
</reference>
<sequence>MRSAASHTQPDLDTTQQGNPVDTEMTIPITELENPLLTNLANLHPAVRDLFPITDRKCLRELDNYKRKLSQYYEMKTIPPNYFDLPPPKVHLPLAYQDLSHKYRSYFSLDPNNCYGKSQRIIEELREEYSFKNLPNDYYQAKLPLLKDPNKIKL</sequence>
<organism evidence="2 3">
    <name type="scientific">Ambispora leptoticha</name>
    <dbReference type="NCBI Taxonomy" id="144679"/>
    <lineage>
        <taxon>Eukaryota</taxon>
        <taxon>Fungi</taxon>
        <taxon>Fungi incertae sedis</taxon>
        <taxon>Mucoromycota</taxon>
        <taxon>Glomeromycotina</taxon>
        <taxon>Glomeromycetes</taxon>
        <taxon>Archaeosporales</taxon>
        <taxon>Ambisporaceae</taxon>
        <taxon>Ambispora</taxon>
    </lineage>
</organism>
<keyword evidence="3" id="KW-1185">Reference proteome</keyword>
<name>A0A9N9C268_9GLOM</name>
<protein>
    <submittedName>
        <fullName evidence="2">14652_t:CDS:1</fullName>
    </submittedName>
</protein>
<dbReference type="EMBL" id="CAJVPS010003399">
    <property type="protein sequence ID" value="CAG8588099.1"/>
    <property type="molecule type" value="Genomic_DNA"/>
</dbReference>
<feature type="region of interest" description="Disordered" evidence="1">
    <location>
        <begin position="1"/>
        <end position="21"/>
    </location>
</feature>
<dbReference type="AlphaFoldDB" id="A0A9N9C268"/>
<dbReference type="Proteomes" id="UP000789508">
    <property type="component" value="Unassembled WGS sequence"/>
</dbReference>
<evidence type="ECO:0000313" key="2">
    <source>
        <dbReference type="EMBL" id="CAG8588099.1"/>
    </source>
</evidence>